<gene>
    <name evidence="1" type="ORF">IBLFYP30_01082</name>
</gene>
<accession>A0A6N2ZB67</accession>
<dbReference type="NCBIfam" id="TIGR03236">
    <property type="entry name" value="dnd_assoc_1"/>
    <property type="match status" value="1"/>
</dbReference>
<evidence type="ECO:0000313" key="1">
    <source>
        <dbReference type="EMBL" id="VYT75258.1"/>
    </source>
</evidence>
<dbReference type="InterPro" id="IPR017645">
    <property type="entry name" value="Dnd_assoc_1"/>
</dbReference>
<dbReference type="AlphaFoldDB" id="A0A6N2ZB67"/>
<name>A0A6N2ZB67_9FIRM</name>
<dbReference type="EMBL" id="CACRUE010000010">
    <property type="protein sequence ID" value="VYT75258.1"/>
    <property type="molecule type" value="Genomic_DNA"/>
</dbReference>
<dbReference type="RefSeq" id="WP_156530613.1">
    <property type="nucleotide sequence ID" value="NZ_CACRUE010000010.1"/>
</dbReference>
<sequence>MYDSNIQELKKSLSMTNEGIKHKIGVKSKFFPFTTNERYIINQKETSGTVAELVRLINGKQLDATEINIDEIIKKIMSLVQIEDENDEGYLYEIIKEQIMNEDGSRNIFHYKLYNYINSNKKEQKIAKFLYDIVFKNMDYFNEIYNEIQDEDVITKLILEGMDQADYLIDKRLNKNEDVYENKLTFITKLAYEDFKFLSTNKEFFLEYFERLVYFYYFYYLIQLCIKINKRFNVDYNKVEETYYLLDWEKAGKNRKSTLKGYKDIRSRGEDLWVNLNVIEHSNFLMGTENYNLVEIEEYFKSLEEDKQKEYLETLKEWIKEYKICTQQEYNDIELDFNILMNEIIKSVSVKLSEPGRGRRLFNNVEEIGKLYFLKSRGGSYGYMFNLTQETVLMLTAICVKEEKITLKALFEEYNKRGVFLDKESKELVVKFLEKLNLIDKKSDSGDAQYVKSIL</sequence>
<reference evidence="1" key="1">
    <citation type="submission" date="2019-11" db="EMBL/GenBank/DDBJ databases">
        <authorList>
            <person name="Feng L."/>
        </authorList>
    </citation>
    <scope>NUCLEOTIDE SEQUENCE</scope>
    <source>
        <strain evidence="1">IbartlettiiLFYP30</strain>
    </source>
</reference>
<evidence type="ECO:0008006" key="2">
    <source>
        <dbReference type="Google" id="ProtNLM"/>
    </source>
</evidence>
<protein>
    <recommendedName>
        <fullName evidence="2">DNA phosphorothioation-dependent restriction protein DptG</fullName>
    </recommendedName>
</protein>
<organism evidence="1">
    <name type="scientific">Intestinibacter bartlettii</name>
    <dbReference type="NCBI Taxonomy" id="261299"/>
    <lineage>
        <taxon>Bacteria</taxon>
        <taxon>Bacillati</taxon>
        <taxon>Bacillota</taxon>
        <taxon>Clostridia</taxon>
        <taxon>Peptostreptococcales</taxon>
        <taxon>Peptostreptococcaceae</taxon>
        <taxon>Intestinibacter</taxon>
    </lineage>
</organism>
<proteinExistence type="predicted"/>